<dbReference type="Proteomes" id="UP000050741">
    <property type="component" value="Unassembled WGS sequence"/>
</dbReference>
<evidence type="ECO:0000313" key="2">
    <source>
        <dbReference type="Proteomes" id="UP000050741"/>
    </source>
</evidence>
<dbReference type="WBParaSite" id="GPLIN_000429400">
    <property type="protein sequence ID" value="GPLIN_000429400"/>
    <property type="gene ID" value="GPLIN_000429400"/>
</dbReference>
<dbReference type="AlphaFoldDB" id="A0A183BUK8"/>
<feature type="region of interest" description="Disordered" evidence="1">
    <location>
        <begin position="137"/>
        <end position="176"/>
    </location>
</feature>
<feature type="region of interest" description="Disordered" evidence="1">
    <location>
        <begin position="64"/>
        <end position="111"/>
    </location>
</feature>
<organism evidence="2 3">
    <name type="scientific">Globodera pallida</name>
    <name type="common">Potato cyst nematode worm</name>
    <name type="synonym">Heterodera pallida</name>
    <dbReference type="NCBI Taxonomy" id="36090"/>
    <lineage>
        <taxon>Eukaryota</taxon>
        <taxon>Metazoa</taxon>
        <taxon>Ecdysozoa</taxon>
        <taxon>Nematoda</taxon>
        <taxon>Chromadorea</taxon>
        <taxon>Rhabditida</taxon>
        <taxon>Tylenchina</taxon>
        <taxon>Tylenchomorpha</taxon>
        <taxon>Tylenchoidea</taxon>
        <taxon>Heteroderidae</taxon>
        <taxon>Heteroderinae</taxon>
        <taxon>Globodera</taxon>
    </lineage>
</organism>
<feature type="compositionally biased region" description="Polar residues" evidence="1">
    <location>
        <begin position="139"/>
        <end position="160"/>
    </location>
</feature>
<protein>
    <submittedName>
        <fullName evidence="3">Uncharacterized protein</fullName>
    </submittedName>
</protein>
<proteinExistence type="predicted"/>
<reference evidence="3" key="3">
    <citation type="submission" date="2016-06" db="UniProtKB">
        <authorList>
            <consortium name="WormBaseParasite"/>
        </authorList>
    </citation>
    <scope>IDENTIFICATION</scope>
</reference>
<keyword evidence="2" id="KW-1185">Reference proteome</keyword>
<evidence type="ECO:0000256" key="1">
    <source>
        <dbReference type="SAM" id="MobiDB-lite"/>
    </source>
</evidence>
<name>A0A183BUK8_GLOPA</name>
<accession>A0A183BUK8</accession>
<feature type="compositionally biased region" description="Polar residues" evidence="1">
    <location>
        <begin position="87"/>
        <end position="98"/>
    </location>
</feature>
<reference evidence="2" key="2">
    <citation type="submission" date="2014-05" db="EMBL/GenBank/DDBJ databases">
        <title>The genome and life-stage specific transcriptomes of Globodera pallida elucidate key aspects of plant parasitism by a cyst nematode.</title>
        <authorList>
            <person name="Cotton J.A."/>
            <person name="Lilley C.J."/>
            <person name="Jones L.M."/>
            <person name="Kikuchi T."/>
            <person name="Reid A.J."/>
            <person name="Thorpe P."/>
            <person name="Tsai I.J."/>
            <person name="Beasley H."/>
            <person name="Blok V."/>
            <person name="Cock P.J.A."/>
            <person name="Van den Akker S.E."/>
            <person name="Holroyd N."/>
            <person name="Hunt M."/>
            <person name="Mantelin S."/>
            <person name="Naghra H."/>
            <person name="Pain A."/>
            <person name="Palomares-Rius J.E."/>
            <person name="Zarowiecki M."/>
            <person name="Berriman M."/>
            <person name="Jones J.T."/>
            <person name="Urwin P.E."/>
        </authorList>
    </citation>
    <scope>NUCLEOTIDE SEQUENCE [LARGE SCALE GENOMIC DNA]</scope>
    <source>
        <strain evidence="2">Lindley</strain>
    </source>
</reference>
<reference evidence="2" key="1">
    <citation type="submission" date="2013-12" db="EMBL/GenBank/DDBJ databases">
        <authorList>
            <person name="Aslett M."/>
        </authorList>
    </citation>
    <scope>NUCLEOTIDE SEQUENCE [LARGE SCALE GENOMIC DNA]</scope>
    <source>
        <strain evidence="2">Lindley</strain>
    </source>
</reference>
<evidence type="ECO:0000313" key="3">
    <source>
        <dbReference type="WBParaSite" id="GPLIN_000429400"/>
    </source>
</evidence>
<sequence length="291" mass="30976">MPTHPPPSPPPPSSLWDLGQQRRVTIDPCGDVGDLLPLLSTGRNWICGAPPVLVIHSLVSQSVPPGERAVGSAADGESSGGSGGRVPNSTPISNTQPNCSPPPPSSPPSATAALTRELLQLHDQRWEERCRDHWRRRLSQQTTMSTPTAPQQKRPLSQEQPGIFGGRPPSEWHQQPAVKLARCRSERSAWAAPQHEEIISSPVQSIQQEQQPFCSLPAELLALLGAVLQSVPEPAVQIKVGAAAPVNSLGLHPLLLDQLLQAAANARSTLSARLLKQDDNNGGNDNGASVS</sequence>